<dbReference type="AlphaFoldDB" id="A0AAC9RJW7"/>
<dbReference type="PANTHER" id="PTHR30038:SF7">
    <property type="entry name" value="TUNGSTEN-CONTAINING GLYCERALDEHYDE-3-PHOSPHATE:FERREDOXIN OXIDOREDUCTASE"/>
    <property type="match status" value="1"/>
</dbReference>
<evidence type="ECO:0000259" key="1">
    <source>
        <dbReference type="Pfam" id="PF01314"/>
    </source>
</evidence>
<dbReference type="KEGG" id="cfm:BJL90_19535"/>
<organism evidence="3 5">
    <name type="scientific">Clostridium formicaceticum</name>
    <dbReference type="NCBI Taxonomy" id="1497"/>
    <lineage>
        <taxon>Bacteria</taxon>
        <taxon>Bacillati</taxon>
        <taxon>Bacillota</taxon>
        <taxon>Clostridia</taxon>
        <taxon>Eubacteriales</taxon>
        <taxon>Clostridiaceae</taxon>
        <taxon>Clostridium</taxon>
    </lineage>
</organism>
<dbReference type="GO" id="GO:0016625">
    <property type="term" value="F:oxidoreductase activity, acting on the aldehyde or oxo group of donors, iron-sulfur protein as acceptor"/>
    <property type="evidence" value="ECO:0007669"/>
    <property type="project" value="InterPro"/>
</dbReference>
<dbReference type="InterPro" id="IPR013985">
    <property type="entry name" value="Ald_Fedxn_OxRdtase_dom3"/>
</dbReference>
<gene>
    <name evidence="2" type="ORF">BJL90_19535</name>
    <name evidence="3" type="ORF">CLFO_28790</name>
</gene>
<accession>A0AAC9RJW7</accession>
<dbReference type="InterPro" id="IPR001203">
    <property type="entry name" value="OxRdtase_Ald_Fedxn_C"/>
</dbReference>
<dbReference type="InterPro" id="IPR036021">
    <property type="entry name" value="Tungsten_al_ferr_oxy-like_C"/>
</dbReference>
<name>A0AAC9RJW7_9CLOT</name>
<dbReference type="PANTHER" id="PTHR30038">
    <property type="entry name" value="ALDEHYDE FERREDOXIN OXIDOREDUCTASE"/>
    <property type="match status" value="1"/>
</dbReference>
<dbReference type="GO" id="GO:0046872">
    <property type="term" value="F:metal ion binding"/>
    <property type="evidence" value="ECO:0007669"/>
    <property type="project" value="UniProtKB-KW"/>
</dbReference>
<reference evidence="3 5" key="2">
    <citation type="submission" date="2017-03" db="EMBL/GenBank/DDBJ databases">
        <title>Complete sequence of Clostridium formicaceticum DSM 92.</title>
        <authorList>
            <person name="Poehlein A."/>
            <person name="Karl M."/>
            <person name="Bengelsdorf F.R."/>
            <person name="Duerre P."/>
            <person name="Daniel R."/>
        </authorList>
    </citation>
    <scope>NUCLEOTIDE SEQUENCE [LARGE SCALE GENOMIC DNA]</scope>
    <source>
        <strain evidence="3 5">DSM 92</strain>
    </source>
</reference>
<protein>
    <submittedName>
        <fullName evidence="3">Oxidoreductase</fullName>
    </submittedName>
</protein>
<dbReference type="SUPFAM" id="SSF56228">
    <property type="entry name" value="Aldehyde ferredoxin oxidoreductase, N-terminal domain"/>
    <property type="match status" value="1"/>
</dbReference>
<dbReference type="Pfam" id="PF01314">
    <property type="entry name" value="AFOR_C"/>
    <property type="match status" value="1"/>
</dbReference>
<dbReference type="InterPro" id="IPR036503">
    <property type="entry name" value="Ald_Fedxn_OxRdtase_N_sf"/>
</dbReference>
<dbReference type="InterPro" id="IPR013984">
    <property type="entry name" value="Ald_Fedxn_OxRdtase_dom2"/>
</dbReference>
<dbReference type="Proteomes" id="UP000177894">
    <property type="component" value="Chromosome"/>
</dbReference>
<evidence type="ECO:0000313" key="5">
    <source>
        <dbReference type="Proteomes" id="UP000192478"/>
    </source>
</evidence>
<dbReference type="Gene3D" id="1.10.569.10">
    <property type="entry name" value="Aldehyde Ferredoxin Oxidoreductase Protein, subunit A, domain 2"/>
    <property type="match status" value="1"/>
</dbReference>
<evidence type="ECO:0000313" key="3">
    <source>
        <dbReference type="EMBL" id="ARE88476.1"/>
    </source>
</evidence>
<dbReference type="Gene3D" id="1.10.599.10">
    <property type="entry name" value="Aldehyde Ferredoxin Oxidoreductase Protein, subunit A, domain 3"/>
    <property type="match status" value="1"/>
</dbReference>
<dbReference type="Proteomes" id="UP000192478">
    <property type="component" value="Chromosome"/>
</dbReference>
<dbReference type="EMBL" id="CP020559">
    <property type="protein sequence ID" value="ARE88476.1"/>
    <property type="molecule type" value="Genomic_DNA"/>
</dbReference>
<evidence type="ECO:0000313" key="2">
    <source>
        <dbReference type="EMBL" id="AOY77859.1"/>
    </source>
</evidence>
<dbReference type="SUPFAM" id="SSF48310">
    <property type="entry name" value="Aldehyde ferredoxin oxidoreductase, C-terminal domains"/>
    <property type="match status" value="1"/>
</dbReference>
<reference evidence="2 4" key="1">
    <citation type="submission" date="2016-10" db="EMBL/GenBank/DDBJ databases">
        <title>Complete Genome Sequence of Acetogen Clostridium formicoaceticum ATCC 27076.</title>
        <authorList>
            <person name="Bao T."/>
            <person name="Cheng C."/>
            <person name="Zhao J."/>
            <person name="Yang S.-T."/>
            <person name="Wang J."/>
            <person name="Wang M."/>
        </authorList>
    </citation>
    <scope>NUCLEOTIDE SEQUENCE [LARGE SCALE GENOMIC DNA]</scope>
    <source>
        <strain evidence="2 4">ATCC 27076</strain>
    </source>
</reference>
<dbReference type="GO" id="GO:0051539">
    <property type="term" value="F:4 iron, 4 sulfur cluster binding"/>
    <property type="evidence" value="ECO:0007669"/>
    <property type="project" value="UniProtKB-KW"/>
</dbReference>
<evidence type="ECO:0000313" key="4">
    <source>
        <dbReference type="Proteomes" id="UP000177894"/>
    </source>
</evidence>
<sequence length="375" mass="42409">MSFPEAKILKVNLTNREIETIILDSDTYRLYPGGSALGVYLLLSNMTSQVEPLYGGPEYETCSTFGSYCGINDLTTISLANQMCNMYGLDTISCGATIAFAMECYEKGLLSTEDVDGIELRFGNKDVIPMIIEKIVYRQGIGELLSKGSKKAAEVIGKDAIKLSMTVKGQELPAHMPQFKPSLGLVYAVNPFGADHQSSEHDTWLVIPKDSFVRERLSKMGIWKGYEDSFSLDDEKVRFAFDTQCFYSMLDTLCLCQFAWGPSWQLYGPSEFIELCMAGIGWETSILELMRIGERRINMMRYFNKMEGFTKEDDVLPERIFEPFNDGPSKDICLNKIEFEKAKELYYEYAGWDKETGNPTDATLRKLSLGWLLNT</sequence>
<dbReference type="GO" id="GO:0009055">
    <property type="term" value="F:electron transfer activity"/>
    <property type="evidence" value="ECO:0007669"/>
    <property type="project" value="InterPro"/>
</dbReference>
<keyword evidence="4" id="KW-1185">Reference proteome</keyword>
<feature type="domain" description="Aldehyde ferredoxin oxidoreductase C-terminal" evidence="1">
    <location>
        <begin position="51"/>
        <end position="369"/>
    </location>
</feature>
<dbReference type="InterPro" id="IPR051919">
    <property type="entry name" value="W-dependent_AOR"/>
</dbReference>
<dbReference type="EMBL" id="CP017603">
    <property type="protein sequence ID" value="AOY77859.1"/>
    <property type="molecule type" value="Genomic_DNA"/>
</dbReference>
<dbReference type="RefSeq" id="WP_070972149.1">
    <property type="nucleotide sequence ID" value="NZ_CP017603.1"/>
</dbReference>
<proteinExistence type="predicted"/>